<evidence type="ECO:0000256" key="2">
    <source>
        <dbReference type="SAM" id="MobiDB-lite"/>
    </source>
</evidence>
<feature type="domain" description="YNCE-like beta-propeller" evidence="4">
    <location>
        <begin position="440"/>
        <end position="515"/>
    </location>
</feature>
<gene>
    <name evidence="5" type="ORF">D7D52_33415</name>
</gene>
<sequence>MAAAGGDRMTGSVTRLTVSQLGARTRLAQGGQGFVYTAPGIAMRQVSGMVYKEYLATLRPRVDVAVLESMPEFLARLPDGMELLSRAAWPCRLVEDAPGRVSGFVMPSIPGHFSVEMQLSAGMSRSLASVQLLLNGEEFLANRRIGLTDRLRYQLLLDAARTLDFFHGHDITVGDLSPKNLYFSLSPPQVYFIECDAMAVAGRSVLEQMETPDWQIVVGHPGEEKATVASDSYKLGLLALRLLVSDQVTTDSRRLPLAVPALVRTLIRAAIDEGPSGRPKPADWHDALGAAAATATTTLPRKPKPAPPQQYPRQGLATQPRPTPTWQAPAAPPRPPAFPPPGSGPPPGWPGPLPPPGLGTGTGPRFSGRQLFALVAVAVVGLVIAVLLWGTPEPPSPGSGRPTTVGPGITRTPETSPANSVAVGKSPNGVAIDPGAHLAYVANSVGNSVSVIDMASKAVAATIAVGKSPSALAVDTDAHTLYVTDQDDNTLSVIDTNTRAVVATVPVGKNPSGVAVDFGAHVAYVANLGENSVSVLDATTRTVTATLSGLKGAIAVAVDPGSHRAYVADRDSNSVSVLDPATHAVTATITVGKGPFSLAVDPLSHNVFVTNINDRTLSVIAGATGAVTPVTVGPHSLNSVAVDSATHTVYATDSGFGEFAVYVIDANAHTVTTTIPVARTPRGIAVDPATHNAYVTIDNFDAVTVIAR</sequence>
<dbReference type="AlphaFoldDB" id="A0A386ZJY9"/>
<keyword evidence="3" id="KW-0812">Transmembrane</keyword>
<keyword evidence="6" id="KW-1185">Reference proteome</keyword>
<dbReference type="Gene3D" id="2.130.10.10">
    <property type="entry name" value="YVTN repeat-like/Quinoprotein amine dehydrogenase"/>
    <property type="match status" value="3"/>
</dbReference>
<feature type="compositionally biased region" description="Pro residues" evidence="2">
    <location>
        <begin position="330"/>
        <end position="357"/>
    </location>
</feature>
<dbReference type="PANTHER" id="PTHR47197">
    <property type="entry name" value="PROTEIN NIRF"/>
    <property type="match status" value="1"/>
</dbReference>
<evidence type="ECO:0000256" key="1">
    <source>
        <dbReference type="ARBA" id="ARBA00022729"/>
    </source>
</evidence>
<dbReference type="InterPro" id="IPR051200">
    <property type="entry name" value="Host-pathogen_enzymatic-act"/>
</dbReference>
<reference evidence="5 6" key="1">
    <citation type="submission" date="2018-09" db="EMBL/GenBank/DDBJ databases">
        <title>Nocardia yunnanensis sp. nov., an actinomycete isolated from a soil sample.</title>
        <authorList>
            <person name="Zhang J."/>
        </authorList>
    </citation>
    <scope>NUCLEOTIDE SEQUENCE [LARGE SCALE GENOMIC DNA]</scope>
    <source>
        <strain evidence="5 6">CFHS0054</strain>
    </source>
</reference>
<keyword evidence="3" id="KW-0472">Membrane</keyword>
<proteinExistence type="predicted"/>
<dbReference type="InterPro" id="IPR011048">
    <property type="entry name" value="Haem_d1_sf"/>
</dbReference>
<dbReference type="CDD" id="cd05819">
    <property type="entry name" value="NHL"/>
    <property type="match status" value="1"/>
</dbReference>
<dbReference type="EMBL" id="CP032568">
    <property type="protein sequence ID" value="AYF77907.1"/>
    <property type="molecule type" value="Genomic_DNA"/>
</dbReference>
<dbReference type="InterPro" id="IPR011009">
    <property type="entry name" value="Kinase-like_dom_sf"/>
</dbReference>
<dbReference type="Pfam" id="PF21783">
    <property type="entry name" value="YNCE"/>
    <property type="match status" value="1"/>
</dbReference>
<feature type="compositionally biased region" description="Low complexity" evidence="2">
    <location>
        <begin position="317"/>
        <end position="329"/>
    </location>
</feature>
<dbReference type="SUPFAM" id="SSF51004">
    <property type="entry name" value="C-terminal (heme d1) domain of cytochrome cd1-nitrite reductase"/>
    <property type="match status" value="1"/>
</dbReference>
<dbReference type="OrthoDB" id="4061674at2"/>
<dbReference type="SUPFAM" id="SSF56112">
    <property type="entry name" value="Protein kinase-like (PK-like)"/>
    <property type="match status" value="1"/>
</dbReference>
<dbReference type="InterPro" id="IPR015943">
    <property type="entry name" value="WD40/YVTN_repeat-like_dom_sf"/>
</dbReference>
<dbReference type="InterPro" id="IPR048433">
    <property type="entry name" value="YNCE-like_beta-prop"/>
</dbReference>
<dbReference type="Proteomes" id="UP000267164">
    <property type="component" value="Chromosome"/>
</dbReference>
<keyword evidence="3" id="KW-1133">Transmembrane helix</keyword>
<evidence type="ECO:0000313" key="6">
    <source>
        <dbReference type="Proteomes" id="UP000267164"/>
    </source>
</evidence>
<evidence type="ECO:0000256" key="3">
    <source>
        <dbReference type="SAM" id="Phobius"/>
    </source>
</evidence>
<dbReference type="KEGG" id="nyu:D7D52_33415"/>
<feature type="transmembrane region" description="Helical" evidence="3">
    <location>
        <begin position="371"/>
        <end position="390"/>
    </location>
</feature>
<organism evidence="5 6">
    <name type="scientific">Nocardia yunnanensis</name>
    <dbReference type="NCBI Taxonomy" id="2382165"/>
    <lineage>
        <taxon>Bacteria</taxon>
        <taxon>Bacillati</taxon>
        <taxon>Actinomycetota</taxon>
        <taxon>Actinomycetes</taxon>
        <taxon>Mycobacteriales</taxon>
        <taxon>Nocardiaceae</taxon>
        <taxon>Nocardia</taxon>
    </lineage>
</organism>
<protein>
    <recommendedName>
        <fullName evidence="4">YNCE-like beta-propeller domain-containing protein</fullName>
    </recommendedName>
</protein>
<dbReference type="NCBIfam" id="TIGR02276">
    <property type="entry name" value="beta_rpt_yvtn"/>
    <property type="match status" value="4"/>
</dbReference>
<dbReference type="Gene3D" id="1.10.510.10">
    <property type="entry name" value="Transferase(Phosphotransferase) domain 1"/>
    <property type="match status" value="1"/>
</dbReference>
<feature type="region of interest" description="Disordered" evidence="2">
    <location>
        <begin position="390"/>
        <end position="423"/>
    </location>
</feature>
<dbReference type="PANTHER" id="PTHR47197:SF3">
    <property type="entry name" value="DIHYDRO-HEME D1 DEHYDROGENASE"/>
    <property type="match status" value="1"/>
</dbReference>
<feature type="region of interest" description="Disordered" evidence="2">
    <location>
        <begin position="295"/>
        <end position="362"/>
    </location>
</feature>
<name>A0A386ZJY9_9NOCA</name>
<dbReference type="InterPro" id="IPR011964">
    <property type="entry name" value="YVTN_b-propeller_repeat"/>
</dbReference>
<evidence type="ECO:0000313" key="5">
    <source>
        <dbReference type="EMBL" id="AYF77907.1"/>
    </source>
</evidence>
<accession>A0A386ZJY9</accession>
<keyword evidence="1" id="KW-0732">Signal</keyword>
<evidence type="ECO:0000259" key="4">
    <source>
        <dbReference type="Pfam" id="PF21783"/>
    </source>
</evidence>